<proteinExistence type="predicted"/>
<dbReference type="OrthoDB" id="49186at2759"/>
<comment type="caution">
    <text evidence="1">The sequence shown here is derived from an EMBL/GenBank/DDBJ whole genome shotgun (WGS) entry which is preliminary data.</text>
</comment>
<accession>A0A9N8ENQ7</accession>
<sequence length="375" mass="42159">MPCCGGTKAGGGALLRSVRSLRVLPPYPLSRFQDWASLGDATQMAASDILDYDEKSWNRPGENKIEELSFETITLEAGLGEDVEKQFDETAVGVIMNDLNFTEEQVWDCWVNHYQDYFWEELEEVAVATYFEDLGWNRHSFEDDDPPESDDMEWFQLTDKEKLAAEALCYFPELWAGDVDIADWENQPAGAGVNRPTSVGNQTWEERPGIFPWSLPLTRLTVWEALSAVEQTHATTLGFNESTWNSPGTAAIETSFDSFDELSAANKSAAEGLGIDEFFWDCLIQHYSNRGWNQLQALGVQDYFLTLDWTFASWHDIVPPPATDSMSFADLTMEQQEAAEQLCYLPETYPRGGDLFNINLQSFSEPPSAAPSVAV</sequence>
<keyword evidence="2" id="KW-1185">Reference proteome</keyword>
<reference evidence="1" key="1">
    <citation type="submission" date="2020-06" db="EMBL/GenBank/DDBJ databases">
        <authorList>
            <consortium name="Plant Systems Biology data submission"/>
        </authorList>
    </citation>
    <scope>NUCLEOTIDE SEQUENCE</scope>
    <source>
        <strain evidence="1">D6</strain>
    </source>
</reference>
<protein>
    <submittedName>
        <fullName evidence="1">Uncharacterized protein</fullName>
    </submittedName>
</protein>
<dbReference type="AlphaFoldDB" id="A0A9N8ENQ7"/>
<organism evidence="1 2">
    <name type="scientific">Seminavis robusta</name>
    <dbReference type="NCBI Taxonomy" id="568900"/>
    <lineage>
        <taxon>Eukaryota</taxon>
        <taxon>Sar</taxon>
        <taxon>Stramenopiles</taxon>
        <taxon>Ochrophyta</taxon>
        <taxon>Bacillariophyta</taxon>
        <taxon>Bacillariophyceae</taxon>
        <taxon>Bacillariophycidae</taxon>
        <taxon>Naviculales</taxon>
        <taxon>Naviculaceae</taxon>
        <taxon>Seminavis</taxon>
    </lineage>
</organism>
<evidence type="ECO:0000313" key="1">
    <source>
        <dbReference type="EMBL" id="CAB9522379.1"/>
    </source>
</evidence>
<dbReference type="EMBL" id="CAICTM010001294">
    <property type="protein sequence ID" value="CAB9522379.1"/>
    <property type="molecule type" value="Genomic_DNA"/>
</dbReference>
<evidence type="ECO:0000313" key="2">
    <source>
        <dbReference type="Proteomes" id="UP001153069"/>
    </source>
</evidence>
<gene>
    <name evidence="1" type="ORF">SEMRO_1296_G260380.1</name>
</gene>
<name>A0A9N8ENQ7_9STRA</name>
<dbReference type="Proteomes" id="UP001153069">
    <property type="component" value="Unassembled WGS sequence"/>
</dbReference>